<evidence type="ECO:0000313" key="2">
    <source>
        <dbReference type="EMBL" id="HIT58421.1"/>
    </source>
</evidence>
<evidence type="ECO:0000313" key="3">
    <source>
        <dbReference type="Proteomes" id="UP000824136"/>
    </source>
</evidence>
<reference evidence="2" key="2">
    <citation type="journal article" date="2021" name="PeerJ">
        <title>Extensive microbial diversity within the chicken gut microbiome revealed by metagenomics and culture.</title>
        <authorList>
            <person name="Gilroy R."/>
            <person name="Ravi A."/>
            <person name="Getino M."/>
            <person name="Pursley I."/>
            <person name="Horton D.L."/>
            <person name="Alikhan N.F."/>
            <person name="Baker D."/>
            <person name="Gharbi K."/>
            <person name="Hall N."/>
            <person name="Watson M."/>
            <person name="Adriaenssens E.M."/>
            <person name="Foster-Nyarko E."/>
            <person name="Jarju S."/>
            <person name="Secka A."/>
            <person name="Antonio M."/>
            <person name="Oren A."/>
            <person name="Chaudhuri R.R."/>
            <person name="La Ragione R."/>
            <person name="Hildebrand F."/>
            <person name="Pallen M.J."/>
        </authorList>
    </citation>
    <scope>NUCLEOTIDE SEQUENCE</scope>
    <source>
        <strain evidence="2">CHK33-4379</strain>
    </source>
</reference>
<organism evidence="2 3">
    <name type="scientific">Candidatus Faeciplasma pullistercoris</name>
    <dbReference type="NCBI Taxonomy" id="2840800"/>
    <lineage>
        <taxon>Bacteria</taxon>
        <taxon>Bacillati</taxon>
        <taxon>Bacillota</taxon>
        <taxon>Clostridia</taxon>
        <taxon>Eubacteriales</taxon>
        <taxon>Oscillospiraceae</taxon>
        <taxon>Oscillospiraceae incertae sedis</taxon>
        <taxon>Candidatus Faeciplasma</taxon>
    </lineage>
</organism>
<dbReference type="EMBL" id="DVLL01000007">
    <property type="protein sequence ID" value="HIT58421.1"/>
    <property type="molecule type" value="Genomic_DNA"/>
</dbReference>
<dbReference type="InterPro" id="IPR025164">
    <property type="entry name" value="Toastrack_DUF4097"/>
</dbReference>
<gene>
    <name evidence="2" type="ORF">IAC39_01670</name>
</gene>
<dbReference type="Pfam" id="PF13349">
    <property type="entry name" value="DUF4097"/>
    <property type="match status" value="1"/>
</dbReference>
<evidence type="ECO:0000259" key="1">
    <source>
        <dbReference type="Pfam" id="PF13349"/>
    </source>
</evidence>
<sequence>MKRKAIVRIVVWSLIIVLLAAVIISAIAASKNGLGGFQVGLGRFSLGYYRFGNSGEYQIGDFSADAGSVSEIEIEWLYGDVRVESYDGDSISVSEDAGLDEDDMLRYRIHDGKISIKYRKSGFYYGSREKDLVVMVPNDADLDELKVSAGVGELTAAGLSVAQLELEMVSGNAVLERISASKLSTESVSGKISVTGSSFKEANVSCVSGEIDFLGTADEMAFECVSGEMSAAFEAPPSSIEIDAVNCDAEIFLPEGSGVAASTDGISSRISIYGVEAGSEYTYGDGYTRLKVDSVNSDVTVLAK</sequence>
<feature type="domain" description="DUF4097" evidence="1">
    <location>
        <begin position="70"/>
        <end position="300"/>
    </location>
</feature>
<comment type="caution">
    <text evidence="2">The sequence shown here is derived from an EMBL/GenBank/DDBJ whole genome shotgun (WGS) entry which is preliminary data.</text>
</comment>
<reference evidence="2" key="1">
    <citation type="submission" date="2020-10" db="EMBL/GenBank/DDBJ databases">
        <authorList>
            <person name="Gilroy R."/>
        </authorList>
    </citation>
    <scope>NUCLEOTIDE SEQUENCE</scope>
    <source>
        <strain evidence="2">CHK33-4379</strain>
    </source>
</reference>
<accession>A0A9D1GSI7</accession>
<dbReference type="AlphaFoldDB" id="A0A9D1GSI7"/>
<name>A0A9D1GSI7_9FIRM</name>
<proteinExistence type="predicted"/>
<protein>
    <submittedName>
        <fullName evidence="2">DUF4097 family beta strand repeat protein</fullName>
    </submittedName>
</protein>
<dbReference type="Proteomes" id="UP000824136">
    <property type="component" value="Unassembled WGS sequence"/>
</dbReference>
<dbReference type="Gene3D" id="2.160.20.120">
    <property type="match status" value="1"/>
</dbReference>